<dbReference type="InterPro" id="IPR019546">
    <property type="entry name" value="TAT_signal_bac_arc"/>
</dbReference>
<dbReference type="InterPro" id="IPR006311">
    <property type="entry name" value="TAT_signal"/>
</dbReference>
<dbReference type="PANTHER" id="PTHR22953">
    <property type="entry name" value="ACID PHOSPHATASE RELATED"/>
    <property type="match status" value="1"/>
</dbReference>
<dbReference type="InterPro" id="IPR008963">
    <property type="entry name" value="Purple_acid_Pase-like_N"/>
</dbReference>
<gene>
    <name evidence="4" type="ORF">GCM10010970_26740</name>
</gene>
<dbReference type="InterPro" id="IPR029052">
    <property type="entry name" value="Metallo-depent_PP-like"/>
</dbReference>
<dbReference type="PANTHER" id="PTHR22953:SF153">
    <property type="entry name" value="PURPLE ACID PHOSPHATASE"/>
    <property type="match status" value="1"/>
</dbReference>
<evidence type="ECO:0000313" key="4">
    <source>
        <dbReference type="EMBL" id="GGP22674.1"/>
    </source>
</evidence>
<dbReference type="EMBL" id="BMLX01000003">
    <property type="protein sequence ID" value="GGP22674.1"/>
    <property type="molecule type" value="Genomic_DNA"/>
</dbReference>
<reference evidence="5" key="1">
    <citation type="journal article" date="2019" name="Int. J. Syst. Evol. Microbiol.">
        <title>The Global Catalogue of Microorganisms (GCM) 10K type strain sequencing project: providing services to taxonomists for standard genome sequencing and annotation.</title>
        <authorList>
            <consortium name="The Broad Institute Genomics Platform"/>
            <consortium name="The Broad Institute Genome Sequencing Center for Infectious Disease"/>
            <person name="Wu L."/>
            <person name="Ma J."/>
        </authorList>
    </citation>
    <scope>NUCLEOTIDE SEQUENCE [LARGE SCALE GENOMIC DNA]</scope>
    <source>
        <strain evidence="5">CGMCC 1.8859</strain>
    </source>
</reference>
<keyword evidence="5" id="KW-1185">Reference proteome</keyword>
<feature type="domain" description="Calcineurin-like phosphoesterase" evidence="2">
    <location>
        <begin position="192"/>
        <end position="395"/>
    </location>
</feature>
<dbReference type="InterPro" id="IPR039331">
    <property type="entry name" value="PAPs-like"/>
</dbReference>
<comment type="caution">
    <text evidence="4">The sequence shown here is derived from an EMBL/GenBank/DDBJ whole genome shotgun (WGS) entry which is preliminary data.</text>
</comment>
<keyword evidence="1" id="KW-0732">Signal</keyword>
<evidence type="ECO:0000313" key="5">
    <source>
        <dbReference type="Proteomes" id="UP000637267"/>
    </source>
</evidence>
<proteinExistence type="predicted"/>
<sequence length="569" mass="60909">MSDKPLVDDASTPAATTVTRRGFLKLAGVSGVATATGGLVLAGKAAAAAPDGTPEQIHLTWGNDPCCEVVISWASLAAAVNPRVHVAGGNHGRASVHAVQRTYTDGLNGEVVFTYHARLHDLRPGTTYQYEVTADNDSNAAHPFAASFSTAPRGRAPFRFTSYGDLATPNTNWVLSSPQSKFAVQAVERFAPLFHLLNGDLCYANLNPTHQPDVWRDFGNNNQTSAALRPWMPCPGNHEVEFHNGQQGFESYLTRYALPDNGTRFPGRWYSFKVSSVLFVSLDADDVVLQDGAAFVAGPAALVPAASTGNPPIEPGTSFYINGYSNGEQTRWLEHTLRAAEHDPDIDWIVVQMHQDALSSSKGGNGSDKGLRAEWLPLFDRYGVDLVLCGHDHDYERSYPVRGCNHNVGTDASTGQVVDTLQPRPVMLAQTGSSTFDTSHGTIHLILGGGGTSSPADSYGLDTGTGNPQAKVITKPNRPVPGTTAGTFVRHPADALEDAIWSALRDTGTGYGIAVFDHDPGQPGGKTTITMNYYHAAGADQTANAEYTLFETIVLSKDRQPDGHGHHHD</sequence>
<evidence type="ECO:0000259" key="3">
    <source>
        <dbReference type="Pfam" id="PF16656"/>
    </source>
</evidence>
<evidence type="ECO:0000256" key="1">
    <source>
        <dbReference type="ARBA" id="ARBA00022729"/>
    </source>
</evidence>
<dbReference type="Gene3D" id="2.60.40.380">
    <property type="entry name" value="Purple acid phosphatase-like, N-terminal"/>
    <property type="match status" value="1"/>
</dbReference>
<dbReference type="InterPro" id="IPR015914">
    <property type="entry name" value="PAPs_N"/>
</dbReference>
<dbReference type="Pfam" id="PF00149">
    <property type="entry name" value="Metallophos"/>
    <property type="match status" value="1"/>
</dbReference>
<dbReference type="RefSeq" id="WP_188704854.1">
    <property type="nucleotide sequence ID" value="NZ_BMLX01000003.1"/>
</dbReference>
<name>A0ABQ2PBM4_9NEIS</name>
<organism evidence="4 5">
    <name type="scientific">Silvimonas iriomotensis</name>
    <dbReference type="NCBI Taxonomy" id="449662"/>
    <lineage>
        <taxon>Bacteria</taxon>
        <taxon>Pseudomonadati</taxon>
        <taxon>Pseudomonadota</taxon>
        <taxon>Betaproteobacteria</taxon>
        <taxon>Neisseriales</taxon>
        <taxon>Chitinibacteraceae</taxon>
        <taxon>Silvimonas</taxon>
    </lineage>
</organism>
<dbReference type="PROSITE" id="PS51318">
    <property type="entry name" value="TAT"/>
    <property type="match status" value="1"/>
</dbReference>
<dbReference type="SUPFAM" id="SSF56300">
    <property type="entry name" value="Metallo-dependent phosphatases"/>
    <property type="match status" value="1"/>
</dbReference>
<dbReference type="NCBIfam" id="TIGR01409">
    <property type="entry name" value="TAT_signal_seq"/>
    <property type="match status" value="1"/>
</dbReference>
<protein>
    <submittedName>
        <fullName evidence="4">Calcineurin-like phosphoesterase</fullName>
    </submittedName>
</protein>
<accession>A0ABQ2PBM4</accession>
<dbReference type="InterPro" id="IPR004843">
    <property type="entry name" value="Calcineurin-like_PHP"/>
</dbReference>
<dbReference type="Gene3D" id="3.60.21.10">
    <property type="match status" value="1"/>
</dbReference>
<dbReference type="Pfam" id="PF16656">
    <property type="entry name" value="Pur_ac_phosph_N"/>
    <property type="match status" value="1"/>
</dbReference>
<dbReference type="SUPFAM" id="SSF49363">
    <property type="entry name" value="Purple acid phosphatase, N-terminal domain"/>
    <property type="match status" value="1"/>
</dbReference>
<feature type="domain" description="Purple acid phosphatase N-terminal" evidence="3">
    <location>
        <begin position="54"/>
        <end position="137"/>
    </location>
</feature>
<dbReference type="Proteomes" id="UP000637267">
    <property type="component" value="Unassembled WGS sequence"/>
</dbReference>
<evidence type="ECO:0000259" key="2">
    <source>
        <dbReference type="Pfam" id="PF00149"/>
    </source>
</evidence>